<name>A0A7Y9KHZ2_9MICO</name>
<evidence type="ECO:0000313" key="1">
    <source>
        <dbReference type="EMBL" id="NYE20017.1"/>
    </source>
</evidence>
<sequence>MRRDEFPFSPQSATELSIGDLIAVPAADGKWTCLQVLELKPRARTELVVGPLPWVGSDPPTAAAVGGLEPVARALTRIEIFTRGKLEVVDNIAPSSSDVSTFYGDHGVGVVSKVWGWQAAIHNAQAVTGVDHETMH</sequence>
<reference evidence="1 2" key="1">
    <citation type="submission" date="2020-07" db="EMBL/GenBank/DDBJ databases">
        <title>Sequencing the genomes of 1000 actinobacteria strains.</title>
        <authorList>
            <person name="Klenk H.-P."/>
        </authorList>
    </citation>
    <scope>NUCLEOTIDE SEQUENCE [LARGE SCALE GENOMIC DNA]</scope>
    <source>
        <strain evidence="1 2">DSM 24662</strain>
    </source>
</reference>
<protein>
    <submittedName>
        <fullName evidence="1">Uncharacterized protein</fullName>
    </submittedName>
</protein>
<proteinExistence type="predicted"/>
<organism evidence="1 2">
    <name type="scientific">Microbacterium immunditiarum</name>
    <dbReference type="NCBI Taxonomy" id="337480"/>
    <lineage>
        <taxon>Bacteria</taxon>
        <taxon>Bacillati</taxon>
        <taxon>Actinomycetota</taxon>
        <taxon>Actinomycetes</taxon>
        <taxon>Micrococcales</taxon>
        <taxon>Microbacteriaceae</taxon>
        <taxon>Microbacterium</taxon>
    </lineage>
</organism>
<comment type="caution">
    <text evidence="1">The sequence shown here is derived from an EMBL/GenBank/DDBJ whole genome shotgun (WGS) entry which is preliminary data.</text>
</comment>
<keyword evidence="2" id="KW-1185">Reference proteome</keyword>
<dbReference type="EMBL" id="JACCBV010000001">
    <property type="protein sequence ID" value="NYE20017.1"/>
    <property type="molecule type" value="Genomic_DNA"/>
</dbReference>
<gene>
    <name evidence="1" type="ORF">BJ991_002045</name>
</gene>
<dbReference type="Proteomes" id="UP000576969">
    <property type="component" value="Unassembled WGS sequence"/>
</dbReference>
<accession>A0A7Y9KHZ2</accession>
<dbReference type="AlphaFoldDB" id="A0A7Y9KHZ2"/>
<dbReference type="RefSeq" id="WP_179489692.1">
    <property type="nucleotide sequence ID" value="NZ_JACCBV010000001.1"/>
</dbReference>
<evidence type="ECO:0000313" key="2">
    <source>
        <dbReference type="Proteomes" id="UP000576969"/>
    </source>
</evidence>